<dbReference type="InterPro" id="IPR001846">
    <property type="entry name" value="VWF_type-D"/>
</dbReference>
<evidence type="ECO:0000313" key="6">
    <source>
        <dbReference type="Proteomes" id="UP001174136"/>
    </source>
</evidence>
<keyword evidence="1" id="KW-0677">Repeat</keyword>
<proteinExistence type="predicted"/>
<dbReference type="Pfam" id="PF08742">
    <property type="entry name" value="C8"/>
    <property type="match status" value="3"/>
</dbReference>
<dbReference type="InterPro" id="IPR001007">
    <property type="entry name" value="VWF_dom"/>
</dbReference>
<keyword evidence="6" id="KW-1185">Reference proteome</keyword>
<feature type="domain" description="VWFD" evidence="4">
    <location>
        <begin position="198"/>
        <end position="378"/>
    </location>
</feature>
<dbReference type="Gene3D" id="2.10.25.10">
    <property type="entry name" value="Laminin"/>
    <property type="match status" value="3"/>
</dbReference>
<dbReference type="InterPro" id="IPR050780">
    <property type="entry name" value="Mucin_vWF_Thrombospondin_sf"/>
</dbReference>
<keyword evidence="2" id="KW-1015">Disulfide bond</keyword>
<dbReference type="PANTHER" id="PTHR11339">
    <property type="entry name" value="EXTRACELLULAR MATRIX GLYCOPROTEIN RELATED"/>
    <property type="match status" value="1"/>
</dbReference>
<dbReference type="EMBL" id="JAOPHQ010000283">
    <property type="protein sequence ID" value="KAK0155592.1"/>
    <property type="molecule type" value="Genomic_DNA"/>
</dbReference>
<dbReference type="Pfam" id="PF01826">
    <property type="entry name" value="TIL"/>
    <property type="match status" value="3"/>
</dbReference>
<keyword evidence="3" id="KW-0325">Glycoprotein</keyword>
<dbReference type="InterPro" id="IPR025615">
    <property type="entry name" value="TILa_dom"/>
</dbReference>
<sequence length="984" mass="107773">MNRKSSGQDALCRHIQAYVSSCQSAGATVSNWRVDGFCNNSLVRSPMTELSHCSVSTVASCPSGTHYELCSDTCTATCAYLSTPGQCPRCHEGCQCDGDLVFDGDRCVPAESCGCLVDGQYYKSGASILHEDCSERCECSAGRFNCNAISCQNEEECDIKDGRLGCYPIDPCARVDCRVKEHCEVEEGQAACVPNSEALCWAFGDPHYNTFDGWRYSFQGTCTYVLVNTTGKDPDLPNVAVLTKNELRGNSEGSFVRSVTVEIPGHTIQIPSGSRGIVLVDGVKADLPVELEGGSVTITEYGIRGVIKTEIGIEITFDWSTLVIVSLSSSFYGNVDGLCGNYNDQPEDELNRITGTQYANVIEWAGSWSVPDGDPFCYHYCEDQCPQCSPEDQKRFTGHEYCGIAGNKKGPFASCHPSVDIGKFMLDCLYDVCVNEGRQEVLCETLSVYNAECQKAGVTILPWRELANCALPCPLNSHYKLCGPTCPQTCSPEPDLCTKDCSEGCFCDPGYVLSGEKCVVKATSCGCNYEGRYYLPGEVFWADSECNSRCVCDSATQQAVCKQRGCKAGEHCAVKDGVQDCFPLSFKTCSAQGDPHFHTFDGRKFDFQGNCMYQFASVCKDTKGLEKFEISLVNNNRGSTRVSYAKTVTVNVYGNTYSISQGSKGQIMVDGETTYLPFHSNQSLVQVYKRYRWAILETSFLKVSYDWSSAVKIKVATTYQNMLCGLCGNFNNNPHDDLMLANGKAANAKEFGTSQWLADVPGCAHDCKDCAQLSYISKPPPETAACKIIKKQDGPLRHCAQLLDSEQYYQDCVFDVMQTPGKAASACDIISNYVDDCLQEGGKVENWRKKDFCWMQCPDNSEYSLAAPGCPATCGALSPPSHCTDPKTEGCVCHHSYMLSQDRCVKLAKCGCQFEGRYILPGAQLYTDGCKRICKCHGGMVTCVPQSCGNGNSCQLRNGAWGCYKVVKGPKQWNLFQFVHKLLG</sequence>
<dbReference type="Pfam" id="PF00094">
    <property type="entry name" value="VWD"/>
    <property type="match status" value="2"/>
</dbReference>
<dbReference type="AlphaFoldDB" id="A0AA47NAR5"/>
<dbReference type="InterPro" id="IPR036084">
    <property type="entry name" value="Ser_inhib-like_sf"/>
</dbReference>
<evidence type="ECO:0000313" key="5">
    <source>
        <dbReference type="EMBL" id="KAK0155592.1"/>
    </source>
</evidence>
<reference evidence="5" key="1">
    <citation type="journal article" date="2023" name="Front. Mar. Sci.">
        <title>A new Merluccius polli reference genome to investigate the effects of global change in West African waters.</title>
        <authorList>
            <person name="Mateo J.L."/>
            <person name="Blanco-Fernandez C."/>
            <person name="Garcia-Vazquez E."/>
            <person name="Machado-Schiaffino G."/>
        </authorList>
    </citation>
    <scope>NUCLEOTIDE SEQUENCE</scope>
    <source>
        <strain evidence="5">C29</strain>
        <tissue evidence="5">Fin</tissue>
    </source>
</reference>
<dbReference type="SMART" id="SM00215">
    <property type="entry name" value="VWC_out"/>
    <property type="match status" value="3"/>
</dbReference>
<gene>
    <name evidence="5" type="primary">FCGBP_5</name>
    <name evidence="5" type="ORF">N1851_002071</name>
</gene>
<dbReference type="PROSITE" id="PS51233">
    <property type="entry name" value="VWFD"/>
    <property type="match status" value="2"/>
</dbReference>
<dbReference type="InterPro" id="IPR002919">
    <property type="entry name" value="TIL_dom"/>
</dbReference>
<evidence type="ECO:0000259" key="4">
    <source>
        <dbReference type="PROSITE" id="PS51233"/>
    </source>
</evidence>
<dbReference type="Pfam" id="PF12714">
    <property type="entry name" value="TILa"/>
    <property type="match status" value="2"/>
</dbReference>
<dbReference type="SMART" id="SM00832">
    <property type="entry name" value="C8"/>
    <property type="match status" value="2"/>
</dbReference>
<dbReference type="InterPro" id="IPR014853">
    <property type="entry name" value="VWF/SSPO/ZAN-like_Cys-rich_dom"/>
</dbReference>
<organism evidence="5 6">
    <name type="scientific">Merluccius polli</name>
    <name type="common">Benguela hake</name>
    <name type="synonym">Merluccius cadenati</name>
    <dbReference type="NCBI Taxonomy" id="89951"/>
    <lineage>
        <taxon>Eukaryota</taxon>
        <taxon>Metazoa</taxon>
        <taxon>Chordata</taxon>
        <taxon>Craniata</taxon>
        <taxon>Vertebrata</taxon>
        <taxon>Euteleostomi</taxon>
        <taxon>Actinopterygii</taxon>
        <taxon>Neopterygii</taxon>
        <taxon>Teleostei</taxon>
        <taxon>Neoteleostei</taxon>
        <taxon>Acanthomorphata</taxon>
        <taxon>Zeiogadaria</taxon>
        <taxon>Gadariae</taxon>
        <taxon>Gadiformes</taxon>
        <taxon>Gadoidei</taxon>
        <taxon>Merlucciidae</taxon>
        <taxon>Merluccius</taxon>
    </lineage>
</organism>
<name>A0AA47NAR5_MERPO</name>
<evidence type="ECO:0000256" key="3">
    <source>
        <dbReference type="ARBA" id="ARBA00023180"/>
    </source>
</evidence>
<accession>A0AA47NAR5</accession>
<dbReference type="Proteomes" id="UP001174136">
    <property type="component" value="Unassembled WGS sequence"/>
</dbReference>
<dbReference type="FunFam" id="2.10.25.10:FF:000055">
    <property type="entry name" value="alpha-tectorin isoform X1"/>
    <property type="match status" value="2"/>
</dbReference>
<dbReference type="CDD" id="cd19941">
    <property type="entry name" value="TIL"/>
    <property type="match status" value="3"/>
</dbReference>
<protein>
    <submittedName>
        <fullName evidence="5">IgGFc-binding protein</fullName>
    </submittedName>
</protein>
<evidence type="ECO:0000256" key="1">
    <source>
        <dbReference type="ARBA" id="ARBA00022737"/>
    </source>
</evidence>
<dbReference type="GO" id="GO:0005615">
    <property type="term" value="C:extracellular space"/>
    <property type="evidence" value="ECO:0007669"/>
    <property type="project" value="TreeGrafter"/>
</dbReference>
<comment type="caution">
    <text evidence="5">The sequence shown here is derived from an EMBL/GenBank/DDBJ whole genome shotgun (WGS) entry which is preliminary data.</text>
</comment>
<dbReference type="SMART" id="SM00216">
    <property type="entry name" value="VWD"/>
    <property type="match status" value="2"/>
</dbReference>
<dbReference type="PANTHER" id="PTHR11339:SF373">
    <property type="entry name" value="VWFD DOMAIN-CONTAINING PROTEIN"/>
    <property type="match status" value="1"/>
</dbReference>
<feature type="domain" description="VWFD" evidence="4">
    <location>
        <begin position="587"/>
        <end position="764"/>
    </location>
</feature>
<evidence type="ECO:0000256" key="2">
    <source>
        <dbReference type="ARBA" id="ARBA00023157"/>
    </source>
</evidence>
<dbReference type="SUPFAM" id="SSF57567">
    <property type="entry name" value="Serine protease inhibitors"/>
    <property type="match status" value="3"/>
</dbReference>
<dbReference type="GO" id="GO:0031012">
    <property type="term" value="C:extracellular matrix"/>
    <property type="evidence" value="ECO:0007669"/>
    <property type="project" value="TreeGrafter"/>
</dbReference>